<dbReference type="RefSeq" id="WP_290333030.1">
    <property type="nucleotide sequence ID" value="NZ_JAUFPU010000010.1"/>
</dbReference>
<comment type="caution">
    <text evidence="3">The sequence shown here is derived from an EMBL/GenBank/DDBJ whole genome shotgun (WGS) entry which is preliminary data.</text>
</comment>
<dbReference type="InterPro" id="IPR006508">
    <property type="entry name" value="PsdUridine_synth_RluA-like"/>
</dbReference>
<dbReference type="InterPro" id="IPR006145">
    <property type="entry name" value="PsdUridine_synth_RsuA/RluA"/>
</dbReference>
<dbReference type="Pfam" id="PF00849">
    <property type="entry name" value="PseudoU_synth_2"/>
    <property type="match status" value="1"/>
</dbReference>
<evidence type="ECO:0000256" key="1">
    <source>
        <dbReference type="ARBA" id="ARBA00010876"/>
    </source>
</evidence>
<accession>A0ABT8B6Y9</accession>
<dbReference type="Proteomes" id="UP001180081">
    <property type="component" value="Unassembled WGS sequence"/>
</dbReference>
<dbReference type="SUPFAM" id="SSF55120">
    <property type="entry name" value="Pseudouridine synthase"/>
    <property type="match status" value="1"/>
</dbReference>
<protein>
    <submittedName>
        <fullName evidence="3">TIGR01621 family pseudouridine synthase</fullName>
    </submittedName>
</protein>
<keyword evidence="4" id="KW-1185">Reference proteome</keyword>
<reference evidence="3" key="1">
    <citation type="journal article" date="2014" name="Int. J. Syst. Evol. Microbiol.">
        <title>Complete genome of a new Firmicutes species belonging to the dominant human colonic microbiota ('Ruminococcus bicirculans') reveals two chromosomes and a selective capacity to utilize plant glucans.</title>
        <authorList>
            <consortium name="NISC Comparative Sequencing Program"/>
            <person name="Wegmann U."/>
            <person name="Louis P."/>
            <person name="Goesmann A."/>
            <person name="Henrissat B."/>
            <person name="Duncan S.H."/>
            <person name="Flint H.J."/>
        </authorList>
    </citation>
    <scope>NUCLEOTIDE SEQUENCE</scope>
    <source>
        <strain evidence="3">CECT 7703</strain>
    </source>
</reference>
<comment type="similarity">
    <text evidence="1">Belongs to the pseudouridine synthase RluA family.</text>
</comment>
<reference evidence="3" key="2">
    <citation type="submission" date="2023-06" db="EMBL/GenBank/DDBJ databases">
        <authorList>
            <person name="Lucena T."/>
            <person name="Sun Q."/>
        </authorList>
    </citation>
    <scope>NUCLEOTIDE SEQUENCE</scope>
    <source>
        <strain evidence="3">CECT 7703</strain>
    </source>
</reference>
<dbReference type="CDD" id="cd02869">
    <property type="entry name" value="PseudoU_synth_RluA_like"/>
    <property type="match status" value="1"/>
</dbReference>
<dbReference type="EMBL" id="JAUFPU010000010">
    <property type="protein sequence ID" value="MDN3577600.1"/>
    <property type="molecule type" value="Genomic_DNA"/>
</dbReference>
<evidence type="ECO:0000259" key="2">
    <source>
        <dbReference type="Pfam" id="PF00849"/>
    </source>
</evidence>
<dbReference type="PANTHER" id="PTHR21600">
    <property type="entry name" value="MITOCHONDRIAL RNA PSEUDOURIDINE SYNTHASE"/>
    <property type="match status" value="1"/>
</dbReference>
<gene>
    <name evidence="3" type="ORF">QWZ03_12545</name>
</gene>
<dbReference type="PANTHER" id="PTHR21600:SF87">
    <property type="entry name" value="RNA PSEUDOURIDYLATE SYNTHASE DOMAIN-CONTAINING PROTEIN 1"/>
    <property type="match status" value="1"/>
</dbReference>
<dbReference type="PROSITE" id="PS01129">
    <property type="entry name" value="PSI_RLU"/>
    <property type="match status" value="1"/>
</dbReference>
<organism evidence="3 4">
    <name type="scientific">Chitinimonas viridis</name>
    <dbReference type="NCBI Taxonomy" id="664880"/>
    <lineage>
        <taxon>Bacteria</taxon>
        <taxon>Pseudomonadati</taxon>
        <taxon>Pseudomonadota</taxon>
        <taxon>Betaproteobacteria</taxon>
        <taxon>Neisseriales</taxon>
        <taxon>Chitinibacteraceae</taxon>
        <taxon>Chitinimonas</taxon>
    </lineage>
</organism>
<name>A0ABT8B6Y9_9NEIS</name>
<evidence type="ECO:0000313" key="4">
    <source>
        <dbReference type="Proteomes" id="UP001180081"/>
    </source>
</evidence>
<proteinExistence type="inferred from homology"/>
<feature type="domain" description="Pseudouridine synthase RsuA/RluA-like" evidence="2">
    <location>
        <begin position="10"/>
        <end position="153"/>
    </location>
</feature>
<dbReference type="InterPro" id="IPR020103">
    <property type="entry name" value="PsdUridine_synth_cat_dom_sf"/>
</dbReference>
<dbReference type="InterPro" id="IPR006224">
    <property type="entry name" value="PsdUridine_synth_RluA-like_CS"/>
</dbReference>
<dbReference type="NCBIfam" id="TIGR01621">
    <property type="entry name" value="RluA-like"/>
    <property type="match status" value="1"/>
</dbReference>
<dbReference type="Gene3D" id="3.30.2350.10">
    <property type="entry name" value="Pseudouridine synthase"/>
    <property type="match status" value="1"/>
</dbReference>
<sequence>MLTLLADEPHFILIDKPAGQSFHREGEKRGVLELLREQTGVGELHAVHRLDQLTSGLLLVAKGAEAAAEFGQLFAQRQIRKYYLALSDRAPGKKQGTLSGDMEKGRNGSWRLLQSRQDPAVTQFFTAGVGNGQRAFVVRPLTGRTHQIRVALKALGSPILGDARYGGSEADRGYLHAYALEFSLGDTHYRYACPPREGEHWHSPGGQLAFGRFAEPWCLAWPRT</sequence>
<dbReference type="InterPro" id="IPR050188">
    <property type="entry name" value="RluA_PseudoU_synthase"/>
</dbReference>
<evidence type="ECO:0000313" key="3">
    <source>
        <dbReference type="EMBL" id="MDN3577600.1"/>
    </source>
</evidence>